<protein>
    <submittedName>
        <fullName evidence="1">Uncharacterized protein</fullName>
    </submittedName>
</protein>
<keyword evidence="2" id="KW-1185">Reference proteome</keyword>
<name>A0A1X9I9G9_9CAUD</name>
<accession>A0A1X9I9G9</accession>
<dbReference type="EMBL" id="KX171212">
    <property type="protein sequence ID" value="ANT44691.1"/>
    <property type="molecule type" value="Genomic_DNA"/>
</dbReference>
<gene>
    <name evidence="1" type="ORF">vB_SscM-1_028</name>
</gene>
<dbReference type="Proteomes" id="UP000224459">
    <property type="component" value="Segment"/>
</dbReference>
<organism evidence="1 2">
    <name type="scientific">Staphylococcus phage vB_SscM-1</name>
    <dbReference type="NCBI Taxonomy" id="1868844"/>
    <lineage>
        <taxon>Viruses</taxon>
        <taxon>Duplodnaviria</taxon>
        <taxon>Heunggongvirae</taxon>
        <taxon>Uroviricota</taxon>
        <taxon>Caudoviricetes</taxon>
        <taxon>Herelleviridae</taxon>
        <taxon>Twortvirinae</taxon>
        <taxon>Sciuriunavirus</taxon>
        <taxon>Sciuriunavirus SscM1</taxon>
    </lineage>
</organism>
<proteinExistence type="predicted"/>
<evidence type="ECO:0000313" key="2">
    <source>
        <dbReference type="Proteomes" id="UP000224459"/>
    </source>
</evidence>
<reference evidence="2" key="1">
    <citation type="submission" date="2016-04" db="EMBL/GenBank/DDBJ databases">
        <authorList>
            <person name="Gasior T."/>
        </authorList>
    </citation>
    <scope>NUCLEOTIDE SEQUENCE [LARGE SCALE GENOMIC DNA]</scope>
</reference>
<evidence type="ECO:0000313" key="1">
    <source>
        <dbReference type="EMBL" id="ANT44691.1"/>
    </source>
</evidence>
<sequence length="54" mass="6406">MDYEHEDFIIDLADGYPEEALEEIEHTPERFIGSRVSKMEGFKVLKTLQEFDEK</sequence>